<keyword evidence="2 7" id="KW-0436">Ligase</keyword>
<dbReference type="InterPro" id="IPR045851">
    <property type="entry name" value="AMP-bd_C_sf"/>
</dbReference>
<dbReference type="NCBIfam" id="NF038338">
    <property type="entry name" value="FAAL_FadD28"/>
    <property type="match status" value="1"/>
</dbReference>
<evidence type="ECO:0000256" key="1">
    <source>
        <dbReference type="ARBA" id="ARBA00006432"/>
    </source>
</evidence>
<dbReference type="GO" id="GO:0070566">
    <property type="term" value="F:adenylyltransferase activity"/>
    <property type="evidence" value="ECO:0007669"/>
    <property type="project" value="TreeGrafter"/>
</dbReference>
<evidence type="ECO:0000256" key="3">
    <source>
        <dbReference type="ARBA" id="ARBA00022832"/>
    </source>
</evidence>
<dbReference type="GO" id="GO:0071766">
    <property type="term" value="P:Actinobacterium-type cell wall biogenesis"/>
    <property type="evidence" value="ECO:0007669"/>
    <property type="project" value="UniProtKB-ARBA"/>
</dbReference>
<reference evidence="7" key="1">
    <citation type="submission" date="2019-05" db="EMBL/GenBank/DDBJ databases">
        <authorList>
            <person name="Naeem R."/>
            <person name="Antony C."/>
            <person name="Guan Q."/>
        </authorList>
    </citation>
    <scope>NUCLEOTIDE SEQUENCE</scope>
    <source>
        <strain evidence="7">2</strain>
    </source>
</reference>
<dbReference type="GO" id="GO:0005886">
    <property type="term" value="C:plasma membrane"/>
    <property type="evidence" value="ECO:0007669"/>
    <property type="project" value="TreeGrafter"/>
</dbReference>
<dbReference type="CDD" id="cd05931">
    <property type="entry name" value="FAAL"/>
    <property type="match status" value="1"/>
</dbReference>
<proteinExistence type="inferred from homology"/>
<keyword evidence="3" id="KW-0276">Fatty acid metabolism</keyword>
<dbReference type="FunFam" id="3.40.50.12780:FF:000013">
    <property type="entry name" value="Long-chain-fatty-acid--AMP ligase FadD32"/>
    <property type="match status" value="1"/>
</dbReference>
<organism evidence="7">
    <name type="scientific">Mycobacterium riyadhense</name>
    <dbReference type="NCBI Taxonomy" id="486698"/>
    <lineage>
        <taxon>Bacteria</taxon>
        <taxon>Bacillati</taxon>
        <taxon>Actinomycetota</taxon>
        <taxon>Actinomycetes</taxon>
        <taxon>Mycobacteriales</taxon>
        <taxon>Mycobacteriaceae</taxon>
        <taxon>Mycobacterium</taxon>
    </lineage>
</organism>
<accession>A0A653EFH6</accession>
<dbReference type="NCBIfam" id="NF004509">
    <property type="entry name" value="PRK05850.1"/>
    <property type="match status" value="1"/>
</dbReference>
<dbReference type="EMBL" id="LR589072">
    <property type="protein sequence ID" value="VTO96273.1"/>
    <property type="molecule type" value="Genomic_DNA"/>
</dbReference>
<dbReference type="AlphaFoldDB" id="A0A653EFH6"/>
<dbReference type="Gene3D" id="3.40.50.12780">
    <property type="entry name" value="N-terminal domain of ligase-like"/>
    <property type="match status" value="1"/>
</dbReference>
<dbReference type="InterPro" id="IPR000873">
    <property type="entry name" value="AMP-dep_synth/lig_dom"/>
</dbReference>
<dbReference type="InterPro" id="IPR042099">
    <property type="entry name" value="ANL_N_sf"/>
</dbReference>
<protein>
    <submittedName>
        <fullName evidence="7">Long-chain-fatty-acid--AMP ligase FadD28</fullName>
    </submittedName>
</protein>
<evidence type="ECO:0000259" key="6">
    <source>
        <dbReference type="Pfam" id="PF23024"/>
    </source>
</evidence>
<feature type="domain" description="AMP-dependent synthetase/ligase" evidence="5">
    <location>
        <begin position="46"/>
        <end position="450"/>
    </location>
</feature>
<dbReference type="GO" id="GO:0016874">
    <property type="term" value="F:ligase activity"/>
    <property type="evidence" value="ECO:0007669"/>
    <property type="project" value="UniProtKB-KW"/>
</dbReference>
<dbReference type="SUPFAM" id="SSF56801">
    <property type="entry name" value="Acetyl-CoA synthetase-like"/>
    <property type="match status" value="1"/>
</dbReference>
<evidence type="ECO:0000313" key="7">
    <source>
        <dbReference type="EMBL" id="VTO96273.1"/>
    </source>
</evidence>
<evidence type="ECO:0000259" key="5">
    <source>
        <dbReference type="Pfam" id="PF00501"/>
    </source>
</evidence>
<dbReference type="Gene3D" id="3.30.300.30">
    <property type="match status" value="1"/>
</dbReference>
<dbReference type="FunFam" id="3.30.300.30:FF:000016">
    <property type="entry name" value="Fatty-acid-CoA ligase FadD26"/>
    <property type="match status" value="1"/>
</dbReference>
<sequence length="615" mass="66418">MDRLVAAEQTQNRTVRGSWVRFCVCSRNDAGNVVPMSVRSIPAVLRDWARLQPNDTAITFVDYEQDWDGAALKLTWSQLYRRTLNVARELSGCGSQGDRAVILAPQGLDYIVAFLGALQAGFIAVPLSVPQGGATDERVDSVLRDASPVAVLTTSSVVGDVAQRVTAQSGNSVSSIIEVDSLDLDSPNGSGGGDGNYPPIAYLQYTSGSTRTPAGVMMSHQNLRANFEQLMSGFFAESDGIPPPDVTLVSWLPFFHDMGLVLGVCAPILGGYHAVLTSPISFLQRPARWMHMLANNSQPFTAAPNFAFELAAKKVSDADMAGFDLGGVNTILSGSERVQPAAIKRFADRFARFNLRDNVIRPSYGLAEATVYVANSRPGHPPKFLDFETEQLADGQAKRCATGAGTPLVSYLVPQSPILRIVDPDTSIERPEGMVGEIWVHGDNVAAGYWQRPEESERTFGAKIVTPSDGTPEGPWLRTGDSGFVADGELFIIGRIKDLLIVYGRNHSPDDIEATIHEITRGRCAAISVPGDRSTEKLVAIIEFKKRADSDDEAADRMGAIKREVTSALSSSHGLRVADLVLVPPGSIPITTSGKVRRGACVEQYRQDQFARLDV</sequence>
<dbReference type="PANTHER" id="PTHR22754:SF32">
    <property type="entry name" value="DISCO-INTERACTING PROTEIN 2"/>
    <property type="match status" value="1"/>
</dbReference>
<name>A0A653EFH6_9MYCO</name>
<gene>
    <name evidence="7" type="ORF">BIN_B_01456</name>
</gene>
<dbReference type="Pfam" id="PF23024">
    <property type="entry name" value="AMP-dom_DIP2-like"/>
    <property type="match status" value="1"/>
</dbReference>
<comment type="similarity">
    <text evidence="1">Belongs to the ATP-dependent AMP-binding enzyme family.</text>
</comment>
<evidence type="ECO:0000256" key="4">
    <source>
        <dbReference type="ARBA" id="ARBA00023098"/>
    </source>
</evidence>
<dbReference type="GO" id="GO:0006633">
    <property type="term" value="P:fatty acid biosynthetic process"/>
    <property type="evidence" value="ECO:0007669"/>
    <property type="project" value="TreeGrafter"/>
</dbReference>
<dbReference type="PANTHER" id="PTHR22754">
    <property type="entry name" value="DISCO-INTERACTING PROTEIN 2 DIP2 -RELATED"/>
    <property type="match status" value="1"/>
</dbReference>
<keyword evidence="4" id="KW-0443">Lipid metabolism</keyword>
<dbReference type="InterPro" id="IPR040097">
    <property type="entry name" value="FAAL/FAAC"/>
</dbReference>
<feature type="domain" description="AMP-binding enzyme C-terminal" evidence="6">
    <location>
        <begin position="498"/>
        <end position="609"/>
    </location>
</feature>
<dbReference type="InterPro" id="IPR053437">
    <property type="entry name" value="LCFA-AMP_ligase_FadD28"/>
</dbReference>
<dbReference type="InterPro" id="IPR025110">
    <property type="entry name" value="AMP-bd_C"/>
</dbReference>
<evidence type="ECO:0000256" key="2">
    <source>
        <dbReference type="ARBA" id="ARBA00022598"/>
    </source>
</evidence>
<dbReference type="Pfam" id="PF00501">
    <property type="entry name" value="AMP-binding"/>
    <property type="match status" value="1"/>
</dbReference>